<proteinExistence type="predicted"/>
<keyword evidence="2" id="KW-1185">Reference proteome</keyword>
<gene>
    <name evidence="1" type="ORF">NLI96_g10338</name>
</gene>
<evidence type="ECO:0008006" key="3">
    <source>
        <dbReference type="Google" id="ProtNLM"/>
    </source>
</evidence>
<evidence type="ECO:0000313" key="2">
    <source>
        <dbReference type="Proteomes" id="UP001212997"/>
    </source>
</evidence>
<dbReference type="Proteomes" id="UP001212997">
    <property type="component" value="Unassembled WGS sequence"/>
</dbReference>
<name>A0AAD5UTZ7_9APHY</name>
<accession>A0AAD5UTZ7</accession>
<evidence type="ECO:0000313" key="1">
    <source>
        <dbReference type="EMBL" id="KAJ3477628.1"/>
    </source>
</evidence>
<dbReference type="SUPFAM" id="SSF53474">
    <property type="entry name" value="alpha/beta-Hydrolases"/>
    <property type="match status" value="1"/>
</dbReference>
<dbReference type="Gene3D" id="3.40.50.1820">
    <property type="entry name" value="alpha/beta hydrolase"/>
    <property type="match status" value="1"/>
</dbReference>
<dbReference type="EMBL" id="JANAWD010000578">
    <property type="protein sequence ID" value="KAJ3477628.1"/>
    <property type="molecule type" value="Genomic_DNA"/>
</dbReference>
<sequence>MPLAPVNDQGAHLYYEDTGTPEKDVHKTLVLIHGTYYNSGYFKPLIPYARQHNIRLVLLNQRDYRNSSPFTPAELETLHTQDKETQKGFIEKRVVELANFLEWFVRKEGIPKVSPSSDDGGLAIITWSSGNHLSIPLLGFAEVVPPSTRDFLNEYLRSIIIYDAPYVSVGSSPLTVEECLSPLNDPSLPSIQSRIERFPSWNSGYYTHSPTLIEVLKKWTNDDGSDDPFPSRDELVKGLVAKIDDEPRPTSDRTSLAALTENADVESVERSQLPISFAHPDIFKEAISKALDPPKAHVFPDVKIEAIVCGRSIGMCVYTGLEILRMVIERKARKEQGRPVRVNLAEGWNHHPHRDFPEETMKLFSEIA</sequence>
<organism evidence="1 2">
    <name type="scientific">Meripilus lineatus</name>
    <dbReference type="NCBI Taxonomy" id="2056292"/>
    <lineage>
        <taxon>Eukaryota</taxon>
        <taxon>Fungi</taxon>
        <taxon>Dikarya</taxon>
        <taxon>Basidiomycota</taxon>
        <taxon>Agaricomycotina</taxon>
        <taxon>Agaricomycetes</taxon>
        <taxon>Polyporales</taxon>
        <taxon>Meripilaceae</taxon>
        <taxon>Meripilus</taxon>
    </lineage>
</organism>
<protein>
    <recommendedName>
        <fullName evidence="3">AB hydrolase-1 domain-containing protein</fullName>
    </recommendedName>
</protein>
<dbReference type="AlphaFoldDB" id="A0AAD5UTZ7"/>
<reference evidence="1" key="1">
    <citation type="submission" date="2022-07" db="EMBL/GenBank/DDBJ databases">
        <title>Genome Sequence of Physisporinus lineatus.</title>
        <authorList>
            <person name="Buettner E."/>
        </authorList>
    </citation>
    <scope>NUCLEOTIDE SEQUENCE</scope>
    <source>
        <strain evidence="1">VT162</strain>
    </source>
</reference>
<dbReference type="InterPro" id="IPR029058">
    <property type="entry name" value="AB_hydrolase_fold"/>
</dbReference>
<comment type="caution">
    <text evidence="1">The sequence shown here is derived from an EMBL/GenBank/DDBJ whole genome shotgun (WGS) entry which is preliminary data.</text>
</comment>